<dbReference type="PANTHER" id="PTHR47053">
    <property type="entry name" value="MUREIN DD-ENDOPEPTIDASE MEPH-RELATED"/>
    <property type="match status" value="1"/>
</dbReference>
<feature type="compositionally biased region" description="Acidic residues" evidence="5">
    <location>
        <begin position="46"/>
        <end position="63"/>
    </location>
</feature>
<keyword evidence="8" id="KW-1185">Reference proteome</keyword>
<organism evidence="7 8">
    <name type="scientific">Paenibacillus agricola</name>
    <dbReference type="NCBI Taxonomy" id="2716264"/>
    <lineage>
        <taxon>Bacteria</taxon>
        <taxon>Bacillati</taxon>
        <taxon>Bacillota</taxon>
        <taxon>Bacilli</taxon>
        <taxon>Bacillales</taxon>
        <taxon>Paenibacillaceae</taxon>
        <taxon>Paenibacillus</taxon>
    </lineage>
</organism>
<dbReference type="Gene3D" id="3.90.1720.10">
    <property type="entry name" value="endopeptidase domain like (from Nostoc punctiforme)"/>
    <property type="match status" value="1"/>
</dbReference>
<proteinExistence type="inferred from homology"/>
<dbReference type="InterPro" id="IPR038765">
    <property type="entry name" value="Papain-like_cys_pep_sf"/>
</dbReference>
<name>A0ABX0JAX6_9BACL</name>
<evidence type="ECO:0000256" key="2">
    <source>
        <dbReference type="ARBA" id="ARBA00022670"/>
    </source>
</evidence>
<dbReference type="InterPro" id="IPR051202">
    <property type="entry name" value="Peptidase_C40"/>
</dbReference>
<evidence type="ECO:0000256" key="3">
    <source>
        <dbReference type="ARBA" id="ARBA00022801"/>
    </source>
</evidence>
<reference evidence="7" key="1">
    <citation type="submission" date="2020-03" db="EMBL/GenBank/DDBJ databases">
        <title>Draft sequencing of Paenibacilllus sp. S3N08.</title>
        <authorList>
            <person name="Kim D.-U."/>
        </authorList>
    </citation>
    <scope>NUCLEOTIDE SEQUENCE</scope>
    <source>
        <strain evidence="7">S3N08</strain>
    </source>
</reference>
<protein>
    <submittedName>
        <fullName evidence="7">C40 family peptidase</fullName>
    </submittedName>
</protein>
<evidence type="ECO:0000313" key="7">
    <source>
        <dbReference type="EMBL" id="NHN33287.1"/>
    </source>
</evidence>
<feature type="domain" description="NlpC/P60" evidence="6">
    <location>
        <begin position="113"/>
        <end position="243"/>
    </location>
</feature>
<comment type="similarity">
    <text evidence="1">Belongs to the peptidase C40 family.</text>
</comment>
<accession>A0ABX0JAX6</accession>
<dbReference type="PANTHER" id="PTHR47053:SF1">
    <property type="entry name" value="MUREIN DD-ENDOPEPTIDASE MEPH-RELATED"/>
    <property type="match status" value="1"/>
</dbReference>
<dbReference type="PROSITE" id="PS51935">
    <property type="entry name" value="NLPC_P60"/>
    <property type="match status" value="1"/>
</dbReference>
<comment type="caution">
    <text evidence="7">The sequence shown here is derived from an EMBL/GenBank/DDBJ whole genome shotgun (WGS) entry which is preliminary data.</text>
</comment>
<sequence length="244" mass="27361">MIDGKMHVSVDVMDDVFKEDMHYKVVENELIVHGVSLEPGMENLDDAEETDTTEVDFFGDDPNDPFKGDDPEGETDLSTEQNTIDEQISQGQGPGQTGGGEDGKSFQAAALRNINMNSLIRVARRYLGVPYDFGTGPYQRTGKFDCSSYTQYVFGKFGVKLTRISRNQARQGVWVSRRLLRKGDLVFFAVPGRFKSNRTVGHVGIYIGNGKMINTFSNKKGVHITYVNRGYWSKKFLSAKRVAY</sequence>
<evidence type="ECO:0000256" key="1">
    <source>
        <dbReference type="ARBA" id="ARBA00007074"/>
    </source>
</evidence>
<dbReference type="SUPFAM" id="SSF54001">
    <property type="entry name" value="Cysteine proteinases"/>
    <property type="match status" value="1"/>
</dbReference>
<keyword evidence="3" id="KW-0378">Hydrolase</keyword>
<keyword evidence="2" id="KW-0645">Protease</keyword>
<gene>
    <name evidence="7" type="ORF">G9U52_26090</name>
</gene>
<dbReference type="InterPro" id="IPR000064">
    <property type="entry name" value="NLP_P60_dom"/>
</dbReference>
<dbReference type="EMBL" id="JAAOIW010000011">
    <property type="protein sequence ID" value="NHN33287.1"/>
    <property type="molecule type" value="Genomic_DNA"/>
</dbReference>
<feature type="region of interest" description="Disordered" evidence="5">
    <location>
        <begin position="46"/>
        <end position="79"/>
    </location>
</feature>
<evidence type="ECO:0000259" key="6">
    <source>
        <dbReference type="PROSITE" id="PS51935"/>
    </source>
</evidence>
<keyword evidence="4" id="KW-0788">Thiol protease</keyword>
<evidence type="ECO:0000256" key="5">
    <source>
        <dbReference type="SAM" id="MobiDB-lite"/>
    </source>
</evidence>
<dbReference type="Pfam" id="PF00877">
    <property type="entry name" value="NLPC_P60"/>
    <property type="match status" value="1"/>
</dbReference>
<dbReference type="Proteomes" id="UP001165962">
    <property type="component" value="Unassembled WGS sequence"/>
</dbReference>
<evidence type="ECO:0000256" key="4">
    <source>
        <dbReference type="ARBA" id="ARBA00022807"/>
    </source>
</evidence>
<evidence type="ECO:0000313" key="8">
    <source>
        <dbReference type="Proteomes" id="UP001165962"/>
    </source>
</evidence>